<dbReference type="Pfam" id="PF09335">
    <property type="entry name" value="VTT_dom"/>
    <property type="match status" value="1"/>
</dbReference>
<comment type="similarity">
    <text evidence="3">Belongs to the TVP38/TMEM64 family.</text>
</comment>
<feature type="transmembrane region" description="Helical" evidence="11">
    <location>
        <begin position="272"/>
        <end position="290"/>
    </location>
</feature>
<evidence type="ECO:0000256" key="11">
    <source>
        <dbReference type="SAM" id="Phobius"/>
    </source>
</evidence>
<dbReference type="Proteomes" id="UP000024837">
    <property type="component" value="Unassembled WGS sequence"/>
</dbReference>
<evidence type="ECO:0000256" key="7">
    <source>
        <dbReference type="ARBA" id="ARBA00022989"/>
    </source>
</evidence>
<evidence type="ECO:0000256" key="1">
    <source>
        <dbReference type="ARBA" id="ARBA00002978"/>
    </source>
</evidence>
<dbReference type="InterPro" id="IPR051076">
    <property type="entry name" value="Golgi_membrane_TVP38/TMEM64"/>
</dbReference>
<keyword evidence="8" id="KW-0333">Golgi apparatus</keyword>
<keyword evidence="9 11" id="KW-0472">Membrane</keyword>
<evidence type="ECO:0000256" key="6">
    <source>
        <dbReference type="ARBA" id="ARBA00022692"/>
    </source>
</evidence>
<feature type="compositionally biased region" description="Low complexity" evidence="10">
    <location>
        <begin position="1"/>
        <end position="14"/>
    </location>
</feature>
<proteinExistence type="inferred from homology"/>
<sequence>MASYPQPQLSSQQYAGHAPWESDHAQGVQNPYREPAVGSHELDSAPLAQHQHVQPDSGSLKEALVPKTAYEKTDYRKFVTEKKYWVWWAALVVIVVLAVLLTVYHKDIVHWLQPVSNKIRSLSWGWVIPILILIAISFPPLFGHEIVIVLCGAVYGLWIGFGIVAAGTFIGEILTYFAFRTILRKKAEALERKNLEYAALARITREGGFLVVFIIRLSIIPGHFSTAVFSVCGVNFWLYALASLVTLPKQLIIVYLGVILANEGGGKLVSDIVLGITFLITVVAGVYIWWKLRKVRRILIAEATVPMRKEDSEAATLKEQRHSLETVDLQGQSRRSEEVLLQPKSDLEGDGRERYASYHVV</sequence>
<evidence type="ECO:0000313" key="14">
    <source>
        <dbReference type="Proteomes" id="UP000024837"/>
    </source>
</evidence>
<dbReference type="InterPro" id="IPR032816">
    <property type="entry name" value="VTT_dom"/>
</dbReference>
<evidence type="ECO:0000256" key="4">
    <source>
        <dbReference type="ARBA" id="ARBA00013533"/>
    </source>
</evidence>
<evidence type="ECO:0000256" key="5">
    <source>
        <dbReference type="ARBA" id="ARBA00020673"/>
    </source>
</evidence>
<gene>
    <name evidence="13" type="ORF">DRE_01227</name>
</gene>
<evidence type="ECO:0000256" key="9">
    <source>
        <dbReference type="ARBA" id="ARBA00023136"/>
    </source>
</evidence>
<comment type="subcellular location">
    <subcellularLocation>
        <location evidence="2">Golgi apparatus membrane</location>
        <topology evidence="2">Multi-pass membrane protein</topology>
    </subcellularLocation>
</comment>
<dbReference type="PANTHER" id="PTHR47549:SF2">
    <property type="entry name" value="GOLGI APPARATUS MEMBRANE PROTEIN TVP38"/>
    <property type="match status" value="1"/>
</dbReference>
<feature type="transmembrane region" description="Helical" evidence="11">
    <location>
        <begin position="85"/>
        <end position="104"/>
    </location>
</feature>
<organism evidence="13 14">
    <name type="scientific">Drechslerella stenobrocha 248</name>
    <dbReference type="NCBI Taxonomy" id="1043628"/>
    <lineage>
        <taxon>Eukaryota</taxon>
        <taxon>Fungi</taxon>
        <taxon>Dikarya</taxon>
        <taxon>Ascomycota</taxon>
        <taxon>Pezizomycotina</taxon>
        <taxon>Orbiliomycetes</taxon>
        <taxon>Orbiliales</taxon>
        <taxon>Orbiliaceae</taxon>
        <taxon>Drechslerella</taxon>
    </lineage>
</organism>
<dbReference type="EMBL" id="KI966443">
    <property type="protein sequence ID" value="EWC44401.1"/>
    <property type="molecule type" value="Genomic_DNA"/>
</dbReference>
<evidence type="ECO:0000256" key="10">
    <source>
        <dbReference type="SAM" id="MobiDB-lite"/>
    </source>
</evidence>
<dbReference type="HOGENOM" id="CLU_021545_0_0_1"/>
<evidence type="ECO:0000313" key="13">
    <source>
        <dbReference type="EMBL" id="EWC44401.1"/>
    </source>
</evidence>
<dbReference type="PANTHER" id="PTHR47549">
    <property type="entry name" value="GOLGI APPARATUS MEMBRANE PROTEIN TVP38-RELATED"/>
    <property type="match status" value="1"/>
</dbReference>
<dbReference type="OrthoDB" id="166803at2759"/>
<feature type="transmembrane region" description="Helical" evidence="11">
    <location>
        <begin position="155"/>
        <end position="179"/>
    </location>
</feature>
<feature type="domain" description="VTT" evidence="12">
    <location>
        <begin position="144"/>
        <end position="257"/>
    </location>
</feature>
<evidence type="ECO:0000256" key="2">
    <source>
        <dbReference type="ARBA" id="ARBA00004653"/>
    </source>
</evidence>
<comment type="function">
    <text evidence="1">Golgi membrane protein involved in vesicular trafficking and spindle migration.</text>
</comment>
<accession>W7HK60</accession>
<evidence type="ECO:0000256" key="3">
    <source>
        <dbReference type="ARBA" id="ARBA00008640"/>
    </source>
</evidence>
<dbReference type="GO" id="GO:0000139">
    <property type="term" value="C:Golgi membrane"/>
    <property type="evidence" value="ECO:0007669"/>
    <property type="project" value="UniProtKB-SubCell"/>
</dbReference>
<keyword evidence="6 11" id="KW-0812">Transmembrane</keyword>
<evidence type="ECO:0000256" key="8">
    <source>
        <dbReference type="ARBA" id="ARBA00023034"/>
    </source>
</evidence>
<feature type="transmembrane region" description="Helical" evidence="11">
    <location>
        <begin position="124"/>
        <end position="143"/>
    </location>
</feature>
<name>W7HK60_9PEZI</name>
<keyword evidence="14" id="KW-1185">Reference proteome</keyword>
<feature type="region of interest" description="Disordered" evidence="10">
    <location>
        <begin position="1"/>
        <end position="33"/>
    </location>
</feature>
<keyword evidence="7 11" id="KW-1133">Transmembrane helix</keyword>
<feature type="transmembrane region" description="Helical" evidence="11">
    <location>
        <begin position="209"/>
        <end position="230"/>
    </location>
</feature>
<feature type="transmembrane region" description="Helical" evidence="11">
    <location>
        <begin position="236"/>
        <end position="260"/>
    </location>
</feature>
<dbReference type="AlphaFoldDB" id="W7HK60"/>
<evidence type="ECO:0000259" key="12">
    <source>
        <dbReference type="Pfam" id="PF09335"/>
    </source>
</evidence>
<reference evidence="13 14" key="1">
    <citation type="submission" date="2013-05" db="EMBL/GenBank/DDBJ databases">
        <title>Drechslerella stenobrocha genome reveals carnivorous origination and mechanical trapping mechanism of predatory fungi.</title>
        <authorList>
            <person name="Liu X."/>
            <person name="Zhang W."/>
            <person name="Liu K."/>
        </authorList>
    </citation>
    <scope>NUCLEOTIDE SEQUENCE [LARGE SCALE GENOMIC DNA]</scope>
    <source>
        <strain evidence="13 14">248</strain>
    </source>
</reference>
<protein>
    <recommendedName>
        <fullName evidence="4">Golgi apparatus membrane protein TVP38</fullName>
    </recommendedName>
    <alternativeName>
        <fullName evidence="5">Golgi apparatus membrane protein tvp38</fullName>
    </alternativeName>
</protein>